<evidence type="ECO:0000313" key="1">
    <source>
        <dbReference type="EMBL" id="MBK1878137.1"/>
    </source>
</evidence>
<evidence type="ECO:0000313" key="2">
    <source>
        <dbReference type="Proteomes" id="UP000617628"/>
    </source>
</evidence>
<protein>
    <submittedName>
        <fullName evidence="1">Uncharacterized protein</fullName>
    </submittedName>
</protein>
<keyword evidence="2" id="KW-1185">Reference proteome</keyword>
<comment type="caution">
    <text evidence="1">The sequence shown here is derived from an EMBL/GenBank/DDBJ whole genome shotgun (WGS) entry which is preliminary data.</text>
</comment>
<dbReference type="RefSeq" id="WP_200356350.1">
    <property type="nucleotide sequence ID" value="NZ_JAENIL010000026.1"/>
</dbReference>
<dbReference type="EMBL" id="JAENIL010000026">
    <property type="protein sequence ID" value="MBK1878137.1"/>
    <property type="molecule type" value="Genomic_DNA"/>
</dbReference>
<gene>
    <name evidence="1" type="ORF">JIN87_14755</name>
</gene>
<name>A0A934VQA3_9BACT</name>
<accession>A0A934VQA3</accession>
<organism evidence="1 2">
    <name type="scientific">Pelagicoccus mobilis</name>
    <dbReference type="NCBI Taxonomy" id="415221"/>
    <lineage>
        <taxon>Bacteria</taxon>
        <taxon>Pseudomonadati</taxon>
        <taxon>Verrucomicrobiota</taxon>
        <taxon>Opitutia</taxon>
        <taxon>Puniceicoccales</taxon>
        <taxon>Pelagicoccaceae</taxon>
        <taxon>Pelagicoccus</taxon>
    </lineage>
</organism>
<dbReference type="Proteomes" id="UP000617628">
    <property type="component" value="Unassembled WGS sequence"/>
</dbReference>
<proteinExistence type="predicted"/>
<sequence>MNTINRLEENWTPSWELGLQDEFGFSLEVETLEEPKLKQDRPNPWSMAKREVLNRQIAPELSLAEDTGKVGELISFLENLSMEIANDE</sequence>
<reference evidence="1" key="1">
    <citation type="submission" date="2021-01" db="EMBL/GenBank/DDBJ databases">
        <title>Modified the classification status of verrucomicrobia.</title>
        <authorList>
            <person name="Feng X."/>
        </authorList>
    </citation>
    <scope>NUCLEOTIDE SEQUENCE</scope>
    <source>
        <strain evidence="1">KCTC 13126</strain>
    </source>
</reference>
<dbReference type="AlphaFoldDB" id="A0A934VQA3"/>